<dbReference type="GO" id="GO:0070286">
    <property type="term" value="P:axonemal dynein complex assembly"/>
    <property type="evidence" value="ECO:0007669"/>
    <property type="project" value="Ensembl"/>
</dbReference>
<feature type="coiled-coil region" evidence="11">
    <location>
        <begin position="168"/>
        <end position="210"/>
    </location>
</feature>
<feature type="coiled-coil region" evidence="11">
    <location>
        <begin position="281"/>
        <end position="393"/>
    </location>
</feature>
<dbReference type="GO" id="GO:0120316">
    <property type="term" value="P:sperm flagellum assembly"/>
    <property type="evidence" value="ECO:0007669"/>
    <property type="project" value="Ensembl"/>
</dbReference>
<evidence type="ECO:0000313" key="16">
    <source>
        <dbReference type="Proteomes" id="UP000694387"/>
    </source>
</evidence>
<comment type="subcellular location">
    <subcellularLocation>
        <location evidence="1">Cytoplasm</location>
        <location evidence="1">Cytoskeleton</location>
        <location evidence="1">Flagellum axoneme</location>
    </subcellularLocation>
</comment>
<evidence type="ECO:0000256" key="1">
    <source>
        <dbReference type="ARBA" id="ARBA00004611"/>
    </source>
</evidence>
<evidence type="ECO:0000256" key="6">
    <source>
        <dbReference type="ARBA" id="ARBA00023069"/>
    </source>
</evidence>
<dbReference type="GO" id="GO:0005576">
    <property type="term" value="C:extracellular region"/>
    <property type="evidence" value="ECO:0007669"/>
    <property type="project" value="GOC"/>
</dbReference>
<dbReference type="Pfam" id="PF14775">
    <property type="entry name" value="NYD-SP28_assoc"/>
    <property type="match status" value="1"/>
</dbReference>
<dbReference type="Ensembl" id="ENSEAST00005019981.2">
    <property type="protein sequence ID" value="ENSEASP00005018413.2"/>
    <property type="gene ID" value="ENSEASG00005012692.2"/>
</dbReference>
<dbReference type="GO" id="GO:0007338">
    <property type="term" value="P:single fertilization"/>
    <property type="evidence" value="ECO:0007669"/>
    <property type="project" value="Ensembl"/>
</dbReference>
<dbReference type="PANTHER" id="PTHR21625">
    <property type="entry name" value="NYD-SP28 PROTEIN"/>
    <property type="match status" value="1"/>
</dbReference>
<evidence type="ECO:0000256" key="12">
    <source>
        <dbReference type="SAM" id="MobiDB-lite"/>
    </source>
</evidence>
<evidence type="ECO:0000256" key="10">
    <source>
        <dbReference type="ARBA" id="ARBA00046545"/>
    </source>
</evidence>
<feature type="region of interest" description="Disordered" evidence="12">
    <location>
        <begin position="547"/>
        <end position="571"/>
    </location>
</feature>
<dbReference type="GO" id="GO:0007368">
    <property type="term" value="P:determination of left/right symmetry"/>
    <property type="evidence" value="ECO:0007669"/>
    <property type="project" value="Ensembl"/>
</dbReference>
<reference evidence="15" key="3">
    <citation type="submission" date="2025-09" db="UniProtKB">
        <authorList>
            <consortium name="Ensembl"/>
        </authorList>
    </citation>
    <scope>IDENTIFICATION</scope>
</reference>
<evidence type="ECO:0000256" key="2">
    <source>
        <dbReference type="ARBA" id="ARBA00009688"/>
    </source>
</evidence>
<dbReference type="Pfam" id="PF14772">
    <property type="entry name" value="NYD-SP28"/>
    <property type="match status" value="1"/>
</dbReference>
<gene>
    <name evidence="15" type="primary">DRC1</name>
</gene>
<dbReference type="InterPro" id="IPR039750">
    <property type="entry name" value="DRC1/DRC2"/>
</dbReference>
<evidence type="ECO:0000259" key="14">
    <source>
        <dbReference type="Pfam" id="PF14775"/>
    </source>
</evidence>
<name>A0A8C4M0D3_EQUAS</name>
<sequence length="814" mass="94676">MNPPGSLGVLEEKEEEHLPTPILGPSIHSDNPQERIQARRLRIAARLEARRREALGEYLDGKKESEEDQSKSYKQKEESRLKLAKLLLCGTELVTNVQVAADIRETHRRVEEEEIKRQRLEKLENEVKTSQDKFDEITAKWEEGKQKRIPQALWDMLNTQQLHCAALIEDKNKLISELQQELKTKDDQYVKDLKKQSDDICLLLERMEEQVKNVMKTFRQELHHIETAFEVERQELLTSNKKKWERALQAHNGKELEYLMSRIKKVEDYEKQLNKQRIWDCEEYNMIKIKLEQDVQILEQQLQQMKATYQLNQEKLEYNFQVLKKRDEESAVIKSQQKRKINRLHDILNNLRSKYTKQVKQFQEENQSLTSDYKRLVKQFKELQKAMRLLELDQATEESFVLPSLSLYFHVTYKGGFSSVIGEDQWSRDWARPRISHSSASALTLLLIEGTLARPRVSGPCSVTLLYRHFALVDEEQFQEIWLMNEEEAKDLISRAFDVDRIIHTHHLGLPWTAPDFWFLKNVGPISQQQWKSATQILEEVLMQTEEGGAEDGRAEEEGAEEGASEPESYLDLPKKVSAKTTRKILMLLCDESGFLIDSKLLRLLLPLEKTERYMLRLDAIFSAIGIESEDDLYKLVNFFLKYQAHHSLSSQEQASLMSALEPAEQADVEGGKQESLVEGELEEKETPPSPGLIHPNDVLKILEAFVMGLKKPRDSRAPVKLLKDVRDDSEDSEYWKALATVIPDATQNLWDALYTALEKYHLVLTQRAKLLMENSSLEQQNTELQMLLQQYLNSKINSELQVPPTQVFRVPAK</sequence>
<dbReference type="Proteomes" id="UP000694387">
    <property type="component" value="Chromosome 6"/>
</dbReference>
<evidence type="ECO:0000256" key="11">
    <source>
        <dbReference type="SAM" id="Coils"/>
    </source>
</evidence>
<reference evidence="15" key="2">
    <citation type="submission" date="2025-08" db="UniProtKB">
        <authorList>
            <consortium name="Ensembl"/>
        </authorList>
    </citation>
    <scope>IDENTIFICATION</scope>
</reference>
<evidence type="ECO:0000256" key="8">
    <source>
        <dbReference type="ARBA" id="ARBA00031554"/>
    </source>
</evidence>
<dbReference type="AlphaFoldDB" id="A0A8C4M0D3"/>
<feature type="domain" description="Dynein regulatory complex protein 1 C-terminal" evidence="14">
    <location>
        <begin position="734"/>
        <end position="793"/>
    </location>
</feature>
<evidence type="ECO:0000256" key="9">
    <source>
        <dbReference type="ARBA" id="ARBA00046115"/>
    </source>
</evidence>
<evidence type="ECO:0000313" key="15">
    <source>
        <dbReference type="Ensembl" id="ENSEASP00005018413.2"/>
    </source>
</evidence>
<reference evidence="15 16" key="1">
    <citation type="journal article" date="2020" name="Nat. Commun.">
        <title>Donkey genomes provide new insights into domestication and selection for coat color.</title>
        <authorList>
            <person name="Wang"/>
            <person name="C."/>
            <person name="Li"/>
            <person name="H."/>
            <person name="Guo"/>
            <person name="Y."/>
            <person name="Huang"/>
            <person name="J."/>
            <person name="Sun"/>
            <person name="Y."/>
            <person name="Min"/>
            <person name="J."/>
            <person name="Wang"/>
            <person name="J."/>
            <person name="Fang"/>
            <person name="X."/>
            <person name="Zhao"/>
            <person name="Z."/>
            <person name="Wang"/>
            <person name="S."/>
            <person name="Zhang"/>
            <person name="Y."/>
            <person name="Liu"/>
            <person name="Q."/>
            <person name="Jiang"/>
            <person name="Q."/>
            <person name="Wang"/>
            <person name="X."/>
            <person name="Guo"/>
            <person name="Y."/>
            <person name="Yang"/>
            <person name="C."/>
            <person name="Wang"/>
            <person name="Y."/>
            <person name="Tian"/>
            <person name="F."/>
            <person name="Zhuang"/>
            <person name="G."/>
            <person name="Fan"/>
            <person name="Y."/>
            <person name="Gao"/>
            <person name="Q."/>
            <person name="Li"/>
            <person name="Y."/>
            <person name="Ju"/>
            <person name="Z."/>
            <person name="Li"/>
            <person name="J."/>
            <person name="Li"/>
            <person name="R."/>
            <person name="Hou"/>
            <person name="M."/>
            <person name="Yang"/>
            <person name="G."/>
            <person name="Liu"/>
            <person name="G."/>
            <person name="Liu"/>
            <person name="W."/>
            <person name="Guo"/>
            <person name="J."/>
            <person name="Pan"/>
            <person name="S."/>
            <person name="Fan"/>
            <person name="G."/>
            <person name="Zhang"/>
            <person name="W."/>
            <person name="Zhang"/>
            <person name="R."/>
            <person name="Yu"/>
            <person name="J."/>
            <person name="Zhang"/>
            <person name="X."/>
            <person name="Yin"/>
            <person name="Q."/>
            <person name="Ji"/>
            <person name="C."/>
            <person name="Jin"/>
            <person name="Y."/>
            <person name="Yue"/>
            <person name="G."/>
            <person name="Liu"/>
            <person name="M."/>
            <person name="Xu"/>
            <person name="J."/>
            <person name="Liu"/>
            <person name="S."/>
            <person name="Jordana"/>
            <person name="J."/>
            <person name="Noce"/>
            <person name="A."/>
            <person name="Amills"/>
            <person name="M."/>
            <person name="Wu"/>
            <person name="D.D."/>
            <person name="Li"/>
            <person name="S."/>
            <person name="Zhou"/>
            <person name="X. and Zhong"/>
            <person name="J."/>
        </authorList>
    </citation>
    <scope>NUCLEOTIDE SEQUENCE [LARGE SCALE GENOMIC DNA]</scope>
</reference>
<feature type="coiled-coil region" evidence="11">
    <location>
        <begin position="768"/>
        <end position="795"/>
    </location>
</feature>
<dbReference type="GO" id="GO:0120197">
    <property type="term" value="P:mucociliary clearance"/>
    <property type="evidence" value="ECO:0007669"/>
    <property type="project" value="Ensembl"/>
</dbReference>
<evidence type="ECO:0000259" key="13">
    <source>
        <dbReference type="Pfam" id="PF14772"/>
    </source>
</evidence>
<dbReference type="PANTHER" id="PTHR21625:SF1">
    <property type="entry name" value="DYNEIN REGULATORY COMPLEX PROTEIN 1"/>
    <property type="match status" value="1"/>
</dbReference>
<dbReference type="GO" id="GO:0005829">
    <property type="term" value="C:cytosol"/>
    <property type="evidence" value="ECO:0007669"/>
    <property type="project" value="Ensembl"/>
</dbReference>
<feature type="region of interest" description="Disordered" evidence="12">
    <location>
        <begin position="1"/>
        <end position="34"/>
    </location>
</feature>
<evidence type="ECO:0000256" key="3">
    <source>
        <dbReference type="ARBA" id="ARBA00013815"/>
    </source>
</evidence>
<keyword evidence="6" id="KW-0969">Cilium</keyword>
<comment type="subunit">
    <text evidence="10">Component of the nexin-dynein regulatory complex (N-DRC). Interacts with CCDC65/DRC2, DRC3, GAS8/DRC4 and TCTE1/DRC5.</text>
</comment>
<accession>A0A8C4M0D3</accession>
<evidence type="ECO:0000256" key="7">
    <source>
        <dbReference type="ARBA" id="ARBA00023273"/>
    </source>
</evidence>
<dbReference type="GO" id="GO:0005858">
    <property type="term" value="C:axonemal dynein complex"/>
    <property type="evidence" value="ECO:0007669"/>
    <property type="project" value="InterPro"/>
</dbReference>
<feature type="domain" description="Dynein regulatory complex protein 1/2 N-terminal" evidence="13">
    <location>
        <begin position="99"/>
        <end position="200"/>
    </location>
</feature>
<feature type="coiled-coil region" evidence="11">
    <location>
        <begin position="103"/>
        <end position="140"/>
    </location>
</feature>
<dbReference type="GeneTree" id="ENSGT00940000153804"/>
<dbReference type="InterPro" id="IPR029440">
    <property type="entry name" value="DRC1_C"/>
</dbReference>
<dbReference type="InterPro" id="IPR039505">
    <property type="entry name" value="DRC1/2_N"/>
</dbReference>
<feature type="region of interest" description="Disordered" evidence="12">
    <location>
        <begin position="662"/>
        <end position="693"/>
    </location>
</feature>
<comment type="function">
    <text evidence="9">Component of the nexin-dynein regulatory complex (N-DRC) a key regulator of ciliary/flagellar motility which maintains the alignment and integrity of the distal axoneme and regulates microtubule sliding in motile axonemes. Plays a critical role in the assembly of N-DRC and also stabilizes the assembly of multiple inner dynein arms and radial spokes. Coassembles with CCDC65/DRC2 to form a central scaffold needed for assembly of the N-DRC and its attachment to the outer doublet microtubules.</text>
</comment>
<keyword evidence="5 11" id="KW-0175">Coiled coil</keyword>
<evidence type="ECO:0000256" key="4">
    <source>
        <dbReference type="ARBA" id="ARBA00022846"/>
    </source>
</evidence>
<keyword evidence="4" id="KW-0282">Flagellum</keyword>
<protein>
    <recommendedName>
        <fullName evidence="3">Dynein regulatory complex protein 1</fullName>
    </recommendedName>
    <alternativeName>
        <fullName evidence="8">Coiled-coil domain-containing protein 164</fullName>
    </alternativeName>
</protein>
<comment type="similarity">
    <text evidence="2">Belongs to the DRC1 family.</text>
</comment>
<keyword evidence="7" id="KW-0966">Cell projection</keyword>
<organism evidence="15 16">
    <name type="scientific">Equus asinus</name>
    <name type="common">Donkey</name>
    <name type="synonym">Equus africanus asinus</name>
    <dbReference type="NCBI Taxonomy" id="9793"/>
    <lineage>
        <taxon>Eukaryota</taxon>
        <taxon>Metazoa</taxon>
        <taxon>Chordata</taxon>
        <taxon>Craniata</taxon>
        <taxon>Vertebrata</taxon>
        <taxon>Euteleostomi</taxon>
        <taxon>Mammalia</taxon>
        <taxon>Eutheria</taxon>
        <taxon>Laurasiatheria</taxon>
        <taxon>Perissodactyla</taxon>
        <taxon>Equidae</taxon>
        <taxon>Equus</taxon>
    </lineage>
</organism>
<keyword evidence="16" id="KW-1185">Reference proteome</keyword>
<evidence type="ECO:0000256" key="5">
    <source>
        <dbReference type="ARBA" id="ARBA00023054"/>
    </source>
</evidence>
<dbReference type="GO" id="GO:0007507">
    <property type="term" value="P:heart development"/>
    <property type="evidence" value="ECO:0007669"/>
    <property type="project" value="Ensembl"/>
</dbReference>
<proteinExistence type="inferred from homology"/>
<dbReference type="GO" id="GO:0003352">
    <property type="term" value="P:regulation of cilium movement"/>
    <property type="evidence" value="ECO:0007669"/>
    <property type="project" value="TreeGrafter"/>
</dbReference>
<dbReference type="GO" id="GO:0036126">
    <property type="term" value="C:sperm flagellum"/>
    <property type="evidence" value="ECO:0007669"/>
    <property type="project" value="Ensembl"/>
</dbReference>